<sequence length="232" mass="25181">MSSLAVMLVSMIGCAVCFALFVLFGRMDLKRRGRKYDYLSGFIFEHGEVSDRLGIASRTMLSLFFAFGVLGCFVLSFSEETSGLLGLLVLLGVLALLEGISGEAISIVPAYAFGPHLSSTVAFFFSSIMVDVVSGICLLNCYGKGNEGTEAPLAFAIILFLLALCKGILLVNPKLSRWTELSSYMDQDGVVTTKRPRPFVLASSQWACLLLDLVSFLLIALGSYLTLSLFNY</sequence>
<dbReference type="EMBL" id="DVMV01000041">
    <property type="protein sequence ID" value="HIU45616.1"/>
    <property type="molecule type" value="Genomic_DNA"/>
</dbReference>
<feature type="transmembrane region" description="Helical" evidence="1">
    <location>
        <begin position="120"/>
        <end position="141"/>
    </location>
</feature>
<dbReference type="Proteomes" id="UP000824070">
    <property type="component" value="Unassembled WGS sequence"/>
</dbReference>
<reference evidence="2" key="2">
    <citation type="journal article" date="2021" name="PeerJ">
        <title>Extensive microbial diversity within the chicken gut microbiome revealed by metagenomics and culture.</title>
        <authorList>
            <person name="Gilroy R."/>
            <person name="Ravi A."/>
            <person name="Getino M."/>
            <person name="Pursley I."/>
            <person name="Horton D.L."/>
            <person name="Alikhan N.F."/>
            <person name="Baker D."/>
            <person name="Gharbi K."/>
            <person name="Hall N."/>
            <person name="Watson M."/>
            <person name="Adriaenssens E.M."/>
            <person name="Foster-Nyarko E."/>
            <person name="Jarju S."/>
            <person name="Secka A."/>
            <person name="Antonio M."/>
            <person name="Oren A."/>
            <person name="Chaudhuri R.R."/>
            <person name="La Ragione R."/>
            <person name="Hildebrand F."/>
            <person name="Pallen M.J."/>
        </authorList>
    </citation>
    <scope>NUCLEOTIDE SEQUENCE</scope>
    <source>
        <strain evidence="2">ChiGjej1B1-22543</strain>
    </source>
</reference>
<evidence type="ECO:0000313" key="3">
    <source>
        <dbReference type="Proteomes" id="UP000824070"/>
    </source>
</evidence>
<reference evidence="2" key="1">
    <citation type="submission" date="2020-10" db="EMBL/GenBank/DDBJ databases">
        <authorList>
            <person name="Gilroy R."/>
        </authorList>
    </citation>
    <scope>NUCLEOTIDE SEQUENCE</scope>
    <source>
        <strain evidence="2">ChiGjej1B1-22543</strain>
    </source>
</reference>
<feature type="transmembrane region" description="Helical" evidence="1">
    <location>
        <begin position="206"/>
        <end position="227"/>
    </location>
</feature>
<gene>
    <name evidence="2" type="ORF">IAC52_04895</name>
</gene>
<organism evidence="2 3">
    <name type="scientific">Candidatus Alloenteromonas pullicola</name>
    <dbReference type="NCBI Taxonomy" id="2840784"/>
    <lineage>
        <taxon>Bacteria</taxon>
        <taxon>Bacillati</taxon>
        <taxon>Bacillota</taxon>
        <taxon>Bacillota incertae sedis</taxon>
        <taxon>Candidatus Alloenteromonas</taxon>
    </lineage>
</organism>
<accession>A0A9D1LPG4</accession>
<feature type="transmembrane region" description="Helical" evidence="1">
    <location>
        <begin position="84"/>
        <end position="108"/>
    </location>
</feature>
<proteinExistence type="predicted"/>
<comment type="caution">
    <text evidence="2">The sequence shown here is derived from an EMBL/GenBank/DDBJ whole genome shotgun (WGS) entry which is preliminary data.</text>
</comment>
<feature type="transmembrane region" description="Helical" evidence="1">
    <location>
        <begin position="60"/>
        <end position="78"/>
    </location>
</feature>
<keyword evidence="1" id="KW-1133">Transmembrane helix</keyword>
<evidence type="ECO:0000313" key="2">
    <source>
        <dbReference type="EMBL" id="HIU45616.1"/>
    </source>
</evidence>
<keyword evidence="1" id="KW-0812">Transmembrane</keyword>
<name>A0A9D1LPG4_9FIRM</name>
<feature type="transmembrane region" description="Helical" evidence="1">
    <location>
        <begin position="153"/>
        <end position="171"/>
    </location>
</feature>
<dbReference type="AlphaFoldDB" id="A0A9D1LPG4"/>
<protein>
    <submittedName>
        <fullName evidence="2">Uncharacterized protein</fullName>
    </submittedName>
</protein>
<evidence type="ECO:0000256" key="1">
    <source>
        <dbReference type="SAM" id="Phobius"/>
    </source>
</evidence>
<keyword evidence="1" id="KW-0472">Membrane</keyword>
<feature type="transmembrane region" description="Helical" evidence="1">
    <location>
        <begin position="6"/>
        <end position="25"/>
    </location>
</feature>